<name>A0AAV2N2C1_9HYME</name>
<protein>
    <submittedName>
        <fullName evidence="1">Uncharacterized protein</fullName>
    </submittedName>
</protein>
<evidence type="ECO:0000313" key="2">
    <source>
        <dbReference type="Proteomes" id="UP001497644"/>
    </source>
</evidence>
<sequence>MLLLMTGFNRLSTETESGLLRLTIRVTNEPCAEPQLKKYATRCCSRHSDPGEELTRSVVNANLENTEAGYMETGGETLVPSSASHSSVFTEINDRRWYATGPSVLSNRWRWGPFSARELAASPATMYSLPMPFFNGFRAIVMPRNA</sequence>
<accession>A0AAV2N2C1</accession>
<gene>
    <name evidence="1" type="ORF">LPLAT_LOCUS357</name>
</gene>
<evidence type="ECO:0000313" key="1">
    <source>
        <dbReference type="EMBL" id="CAL1673471.1"/>
    </source>
</evidence>
<reference evidence="1 2" key="1">
    <citation type="submission" date="2024-04" db="EMBL/GenBank/DDBJ databases">
        <authorList>
            <consortium name="Molecular Ecology Group"/>
        </authorList>
    </citation>
    <scope>NUCLEOTIDE SEQUENCE [LARGE SCALE GENOMIC DNA]</scope>
</reference>
<proteinExistence type="predicted"/>
<dbReference type="Proteomes" id="UP001497644">
    <property type="component" value="Chromosome 1"/>
</dbReference>
<keyword evidence="2" id="KW-1185">Reference proteome</keyword>
<dbReference type="AlphaFoldDB" id="A0AAV2N2C1"/>
<dbReference type="EMBL" id="OZ034824">
    <property type="protein sequence ID" value="CAL1673471.1"/>
    <property type="molecule type" value="Genomic_DNA"/>
</dbReference>
<organism evidence="1 2">
    <name type="scientific">Lasius platythorax</name>
    <dbReference type="NCBI Taxonomy" id="488582"/>
    <lineage>
        <taxon>Eukaryota</taxon>
        <taxon>Metazoa</taxon>
        <taxon>Ecdysozoa</taxon>
        <taxon>Arthropoda</taxon>
        <taxon>Hexapoda</taxon>
        <taxon>Insecta</taxon>
        <taxon>Pterygota</taxon>
        <taxon>Neoptera</taxon>
        <taxon>Endopterygota</taxon>
        <taxon>Hymenoptera</taxon>
        <taxon>Apocrita</taxon>
        <taxon>Aculeata</taxon>
        <taxon>Formicoidea</taxon>
        <taxon>Formicidae</taxon>
        <taxon>Formicinae</taxon>
        <taxon>Lasius</taxon>
        <taxon>Lasius</taxon>
    </lineage>
</organism>